<reference evidence="2 3" key="1">
    <citation type="journal article" date="2013" name="Genome Biol.">
        <title>Draft genome of the mountain pine beetle, Dendroctonus ponderosae Hopkins, a major forest pest.</title>
        <authorList>
            <person name="Keeling C.I."/>
            <person name="Yuen M.M."/>
            <person name="Liao N.Y."/>
            <person name="Docking T.R."/>
            <person name="Chan S.K."/>
            <person name="Taylor G.A."/>
            <person name="Palmquist D.L."/>
            <person name="Jackman S.D."/>
            <person name="Nguyen A."/>
            <person name="Li M."/>
            <person name="Henderson H."/>
            <person name="Janes J.K."/>
            <person name="Zhao Y."/>
            <person name="Pandoh P."/>
            <person name="Moore R."/>
            <person name="Sperling F.A."/>
            <person name="Huber D.P."/>
            <person name="Birol I."/>
            <person name="Jones S.J."/>
            <person name="Bohlmann J."/>
        </authorList>
    </citation>
    <scope>NUCLEOTIDE SEQUENCE</scope>
</reference>
<dbReference type="EMBL" id="KB631593">
    <property type="protein sequence ID" value="ERL84519.1"/>
    <property type="molecule type" value="Genomic_DNA"/>
</dbReference>
<organism evidence="2 3">
    <name type="scientific">Dendroctonus ponderosae</name>
    <name type="common">Mountain pine beetle</name>
    <dbReference type="NCBI Taxonomy" id="77166"/>
    <lineage>
        <taxon>Eukaryota</taxon>
        <taxon>Metazoa</taxon>
        <taxon>Ecdysozoa</taxon>
        <taxon>Arthropoda</taxon>
        <taxon>Hexapoda</taxon>
        <taxon>Insecta</taxon>
        <taxon>Pterygota</taxon>
        <taxon>Neoptera</taxon>
        <taxon>Endopterygota</taxon>
        <taxon>Coleoptera</taxon>
        <taxon>Polyphaga</taxon>
        <taxon>Cucujiformia</taxon>
        <taxon>Curculionidae</taxon>
        <taxon>Scolytinae</taxon>
        <taxon>Dendroctonus</taxon>
    </lineage>
</organism>
<dbReference type="Proteomes" id="UP000030742">
    <property type="component" value="Unassembled WGS sequence"/>
</dbReference>
<gene>
    <name evidence="1" type="ORF">D910_01949</name>
    <name evidence="2" type="ORF">D910_07948</name>
</gene>
<accession>U4UK80</accession>
<dbReference type="EMBL" id="KB632251">
    <property type="protein sequence ID" value="ERL90601.1"/>
    <property type="molecule type" value="Genomic_DNA"/>
</dbReference>
<sequence length="84" mass="9550">MGDRFLQNRDPSVRALGEATQLEARLKKLCTSQRLPWLLDATALRHRQRKEQAKELTRWGSLGSQGKSARAFVDSTISNAWLIN</sequence>
<evidence type="ECO:0000313" key="3">
    <source>
        <dbReference type="Proteomes" id="UP000030742"/>
    </source>
</evidence>
<proteinExistence type="predicted"/>
<feature type="non-terminal residue" evidence="2">
    <location>
        <position position="84"/>
    </location>
</feature>
<protein>
    <submittedName>
        <fullName evidence="2">Uncharacterized protein</fullName>
    </submittedName>
</protein>
<evidence type="ECO:0000313" key="2">
    <source>
        <dbReference type="EMBL" id="ERL90601.1"/>
    </source>
</evidence>
<evidence type="ECO:0000313" key="1">
    <source>
        <dbReference type="EMBL" id="ERL84519.1"/>
    </source>
</evidence>
<dbReference type="AlphaFoldDB" id="U4UK80"/>
<name>U4UK80_DENPD</name>